<feature type="domain" description="RNA polymerase sigma-70 region 2" evidence="8">
    <location>
        <begin position="27"/>
        <end position="93"/>
    </location>
</feature>
<dbReference type="InterPro" id="IPR036388">
    <property type="entry name" value="WH-like_DNA-bd_sf"/>
</dbReference>
<evidence type="ECO:0000256" key="3">
    <source>
        <dbReference type="ARBA" id="ARBA00023082"/>
    </source>
</evidence>
<dbReference type="InterPro" id="IPR013325">
    <property type="entry name" value="RNA_pol_sigma_r2"/>
</dbReference>
<dbReference type="InterPro" id="IPR000838">
    <property type="entry name" value="RNA_pol_sigma70_ECF_CS"/>
</dbReference>
<gene>
    <name evidence="10" type="ORF">OJ996_08675</name>
</gene>
<dbReference type="EMBL" id="JAPDDR010000004">
    <property type="protein sequence ID" value="MCW1913647.1"/>
    <property type="molecule type" value="Genomic_DNA"/>
</dbReference>
<proteinExistence type="inferred from homology"/>
<keyword evidence="5 6" id="KW-0804">Transcription</keyword>
<evidence type="ECO:0000256" key="2">
    <source>
        <dbReference type="ARBA" id="ARBA00023015"/>
    </source>
</evidence>
<dbReference type="SUPFAM" id="SSF88946">
    <property type="entry name" value="Sigma2 domain of RNA polymerase sigma factors"/>
    <property type="match status" value="1"/>
</dbReference>
<comment type="caution">
    <text evidence="10">The sequence shown here is derived from an EMBL/GenBank/DDBJ whole genome shotgun (WGS) entry which is preliminary data.</text>
</comment>
<dbReference type="PANTHER" id="PTHR43133:SF8">
    <property type="entry name" value="RNA POLYMERASE SIGMA FACTOR HI_1459-RELATED"/>
    <property type="match status" value="1"/>
</dbReference>
<keyword evidence="4 6" id="KW-0238">DNA-binding</keyword>
<evidence type="ECO:0000313" key="11">
    <source>
        <dbReference type="Proteomes" id="UP001165653"/>
    </source>
</evidence>
<dbReference type="Proteomes" id="UP001165653">
    <property type="component" value="Unassembled WGS sequence"/>
</dbReference>
<organism evidence="10 11">
    <name type="scientific">Luteolibacter rhizosphaerae</name>
    <dbReference type="NCBI Taxonomy" id="2989719"/>
    <lineage>
        <taxon>Bacteria</taxon>
        <taxon>Pseudomonadati</taxon>
        <taxon>Verrucomicrobiota</taxon>
        <taxon>Verrucomicrobiia</taxon>
        <taxon>Verrucomicrobiales</taxon>
        <taxon>Verrucomicrobiaceae</taxon>
        <taxon>Luteolibacter</taxon>
    </lineage>
</organism>
<evidence type="ECO:0000259" key="9">
    <source>
        <dbReference type="Pfam" id="PF08281"/>
    </source>
</evidence>
<comment type="similarity">
    <text evidence="1 6">Belongs to the sigma-70 factor family. ECF subfamily.</text>
</comment>
<evidence type="ECO:0000256" key="6">
    <source>
        <dbReference type="RuleBase" id="RU000716"/>
    </source>
</evidence>
<dbReference type="InterPro" id="IPR007627">
    <property type="entry name" value="RNA_pol_sigma70_r2"/>
</dbReference>
<protein>
    <recommendedName>
        <fullName evidence="6">RNA polymerase sigma factor</fullName>
    </recommendedName>
</protein>
<name>A0ABT3G1D9_9BACT</name>
<dbReference type="Gene3D" id="1.10.1740.10">
    <property type="match status" value="1"/>
</dbReference>
<keyword evidence="2 6" id="KW-0805">Transcription regulation</keyword>
<evidence type="ECO:0000256" key="1">
    <source>
        <dbReference type="ARBA" id="ARBA00010641"/>
    </source>
</evidence>
<dbReference type="InterPro" id="IPR013249">
    <property type="entry name" value="RNA_pol_sigma70_r4_t2"/>
</dbReference>
<reference evidence="10" key="1">
    <citation type="submission" date="2022-10" db="EMBL/GenBank/DDBJ databases">
        <title>Luteolibacter sp. GHJ8, whole genome shotgun sequencing project.</title>
        <authorList>
            <person name="Zhao G."/>
            <person name="Shen L."/>
        </authorList>
    </citation>
    <scope>NUCLEOTIDE SEQUENCE</scope>
    <source>
        <strain evidence="10">GHJ8</strain>
    </source>
</reference>
<dbReference type="RefSeq" id="WP_264513150.1">
    <property type="nucleotide sequence ID" value="NZ_JAPDDR010000004.1"/>
</dbReference>
<evidence type="ECO:0000259" key="8">
    <source>
        <dbReference type="Pfam" id="PF04542"/>
    </source>
</evidence>
<evidence type="ECO:0000256" key="4">
    <source>
        <dbReference type="ARBA" id="ARBA00023125"/>
    </source>
</evidence>
<evidence type="ECO:0000313" key="10">
    <source>
        <dbReference type="EMBL" id="MCW1913647.1"/>
    </source>
</evidence>
<dbReference type="SUPFAM" id="SSF88659">
    <property type="entry name" value="Sigma3 and sigma4 domains of RNA polymerase sigma factors"/>
    <property type="match status" value="1"/>
</dbReference>
<evidence type="ECO:0000256" key="7">
    <source>
        <dbReference type="SAM" id="MobiDB-lite"/>
    </source>
</evidence>
<keyword evidence="3 6" id="KW-0731">Sigma factor</keyword>
<evidence type="ECO:0000256" key="5">
    <source>
        <dbReference type="ARBA" id="ARBA00023163"/>
    </source>
</evidence>
<feature type="region of interest" description="Disordered" evidence="7">
    <location>
        <begin position="169"/>
        <end position="189"/>
    </location>
</feature>
<dbReference type="PANTHER" id="PTHR43133">
    <property type="entry name" value="RNA POLYMERASE ECF-TYPE SIGMA FACTO"/>
    <property type="match status" value="1"/>
</dbReference>
<dbReference type="Pfam" id="PF04542">
    <property type="entry name" value="Sigma70_r2"/>
    <property type="match status" value="1"/>
</dbReference>
<accession>A0ABT3G1D9</accession>
<dbReference type="InterPro" id="IPR014284">
    <property type="entry name" value="RNA_pol_sigma-70_dom"/>
</dbReference>
<dbReference type="InterPro" id="IPR013324">
    <property type="entry name" value="RNA_pol_sigma_r3/r4-like"/>
</dbReference>
<dbReference type="Pfam" id="PF08281">
    <property type="entry name" value="Sigma70_r4_2"/>
    <property type="match status" value="1"/>
</dbReference>
<dbReference type="PROSITE" id="PS01063">
    <property type="entry name" value="SIGMA70_ECF"/>
    <property type="match status" value="1"/>
</dbReference>
<dbReference type="Gene3D" id="1.10.10.10">
    <property type="entry name" value="Winged helix-like DNA-binding domain superfamily/Winged helix DNA-binding domain"/>
    <property type="match status" value="1"/>
</dbReference>
<sequence length="189" mass="21540">MNHHDSHEDPVLARLARDGSSAAFGMLVKRYHARVFAFLLTLTKQRQDAEDLTQETFLRAWDKIHRYDPAQPLLPWLFTIGRRLSIAALRKKKPLPENIPEAETSEPTSAALRLWELARRELPPESYSALWLHYREELPLKEVATILGKREGAVKVILHRARKLLAERARSTAGLAHPPPLPEPQGSMP</sequence>
<keyword evidence="11" id="KW-1185">Reference proteome</keyword>
<feature type="domain" description="RNA polymerase sigma factor 70 region 4 type 2" evidence="9">
    <location>
        <begin position="120"/>
        <end position="165"/>
    </location>
</feature>
<dbReference type="InterPro" id="IPR039425">
    <property type="entry name" value="RNA_pol_sigma-70-like"/>
</dbReference>
<dbReference type="NCBIfam" id="TIGR02937">
    <property type="entry name" value="sigma70-ECF"/>
    <property type="match status" value="1"/>
</dbReference>